<feature type="domain" description="C2H2-type" evidence="9">
    <location>
        <begin position="384"/>
        <end position="412"/>
    </location>
</feature>
<dbReference type="GO" id="GO:0008270">
    <property type="term" value="F:zinc ion binding"/>
    <property type="evidence" value="ECO:0007669"/>
    <property type="project" value="UniProtKB-KW"/>
</dbReference>
<evidence type="ECO:0000256" key="4">
    <source>
        <dbReference type="ARBA" id="ARBA00022833"/>
    </source>
</evidence>
<evidence type="ECO:0000256" key="3">
    <source>
        <dbReference type="ARBA" id="ARBA00022771"/>
    </source>
</evidence>
<keyword evidence="5" id="KW-0805">Transcription regulation</keyword>
<proteinExistence type="predicted"/>
<feature type="compositionally biased region" description="Polar residues" evidence="8">
    <location>
        <begin position="233"/>
        <end position="243"/>
    </location>
</feature>
<evidence type="ECO:0000256" key="6">
    <source>
        <dbReference type="ARBA" id="ARBA00023163"/>
    </source>
</evidence>
<dbReference type="SUPFAM" id="SSF57667">
    <property type="entry name" value="beta-beta-alpha zinc fingers"/>
    <property type="match status" value="5"/>
</dbReference>
<sequence length="440" mass="47462">MVVLAKTGNDTFLSNCHLCNCQIFSPVNAPCTCITGRVRMDPACKQSPPPPPPHREDPGHPRPELLVENLLQGEVSAAGPTVGRCPKRLSRSTTSAFTPGSTPIPAKSAPRGSAEAPPAHSHRGAPLSLPKVPQEAQQKHHQRIHTGERPYPCQKCPKRLSRSTTSAFTPGSTPIPAKSAPRGSAEAPPAHSHRGAPLSLPKVPQEAQQKYHQRIHTGERPYPCQKCPKRLSRSTTSAFTPGSTPIPAKSAPRGSAEAPPAHSHRGAPLSLPKVPQEAQQKHHQRIHTGEHPYPCQKCPKRLSRSTTSAFTPGSTPIPAKSAPRGSAEAPPAHSHRGAPLFLPKAQQKHHQRIHTGERPYSCGGCGRTSNLTHHRRTHTGERPHKCSLCPKSFSQNSNLNRHQRTHMAGSRPHQCIRCSRTFIYKNAQTGPCCGGYSAGG</sequence>
<keyword evidence="2" id="KW-0677">Repeat</keyword>
<reference evidence="10" key="3">
    <citation type="submission" date="2016-05" db="EMBL/GenBank/DDBJ databases">
        <title>WGS assembly of Xenopus tropicalis.</title>
        <authorList>
            <person name="Sessions A."/>
            <person name="Jenkins J."/>
            <person name="Mitros T."/>
            <person name="Lyons J.T."/>
            <person name="Dichmann D.S."/>
            <person name="Robert J."/>
            <person name="Harland R.M."/>
            <person name="Rokhsar D.S."/>
        </authorList>
    </citation>
    <scope>NUCLEOTIDE SEQUENCE</scope>
    <source>
        <strain evidence="10">Nigerian</strain>
    </source>
</reference>
<keyword evidence="4" id="KW-0862">Zinc</keyword>
<reference evidence="10" key="2">
    <citation type="journal article" date="2010" name="Science">
        <title>The genome of the Western clawed frog Xenopus tropicalis.</title>
        <authorList>
            <person name="Hellsten U."/>
            <person name="Harland R.M."/>
            <person name="Gilchrist M.J."/>
            <person name="Hendrix D."/>
            <person name="Jurka J."/>
            <person name="Kapitonov V."/>
            <person name="Ovcharenko I."/>
            <person name="Putnam N.H."/>
            <person name="Shu S."/>
            <person name="Taher L."/>
            <person name="Blitz I.L."/>
            <person name="Blumberg B."/>
            <person name="Dichmann D.S."/>
            <person name="Dubchak I."/>
            <person name="Amaya E."/>
            <person name="Detter J.C."/>
            <person name="Fletcher R."/>
            <person name="Gerhard D.S."/>
            <person name="Goodstein D."/>
            <person name="Graves T."/>
            <person name="Grigoriev I.V."/>
            <person name="Grimwood J."/>
            <person name="Kawashima T."/>
            <person name="Lindquist E."/>
            <person name="Lucas S.M."/>
            <person name="Mead P.E."/>
            <person name="Mitros T."/>
            <person name="Ogino H."/>
            <person name="Ohta Y."/>
            <person name="Poliakov A.V."/>
            <person name="Pollet N."/>
            <person name="Robert J."/>
            <person name="Salamov A."/>
            <person name="Sater A.K."/>
            <person name="Schmutz J."/>
            <person name="Terry A."/>
            <person name="Vize P.D."/>
            <person name="Warren W.C."/>
            <person name="Wells D."/>
            <person name="Wills A."/>
            <person name="Wilson R.K."/>
            <person name="Zimmerman L.B."/>
            <person name="Zorn A.M."/>
            <person name="Grainger R."/>
            <person name="Grammer T."/>
            <person name="Khokha M.K."/>
            <person name="Richardson P.M."/>
            <person name="Rokhsar D.S."/>
        </authorList>
    </citation>
    <scope>NUCLEOTIDE SEQUENCE [LARGE SCALE GENOMIC DNA]</scope>
    <source>
        <strain evidence="10">Nigerian</strain>
    </source>
</reference>
<gene>
    <name evidence="10" type="ORF">XENTR_v90026332mg</name>
</gene>
<dbReference type="SMART" id="SM00355">
    <property type="entry name" value="ZnF_C2H2"/>
    <property type="match status" value="2"/>
</dbReference>
<accession>A0A1B8XVC1</accession>
<dbReference type="PROSITE" id="PS50157">
    <property type="entry name" value="ZINC_FINGER_C2H2_2"/>
    <property type="match status" value="2"/>
</dbReference>
<feature type="region of interest" description="Disordered" evidence="8">
    <location>
        <begin position="43"/>
        <end position="63"/>
    </location>
</feature>
<evidence type="ECO:0000256" key="1">
    <source>
        <dbReference type="ARBA" id="ARBA00022723"/>
    </source>
</evidence>
<dbReference type="PANTHER" id="PTHR23235">
    <property type="entry name" value="KRUEPPEL-LIKE TRANSCRIPTION FACTOR"/>
    <property type="match status" value="1"/>
</dbReference>
<name>A0A1B8XVC1_XENTR</name>
<evidence type="ECO:0000256" key="5">
    <source>
        <dbReference type="ARBA" id="ARBA00023015"/>
    </source>
</evidence>
<keyword evidence="6" id="KW-0804">Transcription</keyword>
<evidence type="ECO:0000256" key="2">
    <source>
        <dbReference type="ARBA" id="ARBA00022737"/>
    </source>
</evidence>
<dbReference type="PROSITE" id="PS00028">
    <property type="entry name" value="ZINC_FINGER_C2H2_1"/>
    <property type="match status" value="1"/>
</dbReference>
<reference evidence="10" key="1">
    <citation type="submission" date="2009-11" db="EMBL/GenBank/DDBJ databases">
        <authorList>
            <consortium name="US DOE Joint Genome Institute (JGI-PGF)"/>
            <person name="Ottilar R."/>
            <person name="Schmutz J."/>
            <person name="Salamov A."/>
            <person name="Cheng J.F."/>
            <person name="Lucas S."/>
            <person name="Pitluck S."/>
            <person name="Gundlach H."/>
            <person name="Guo Y."/>
            <person name="Haberer G."/>
            <person name="Nasrallah J."/>
            <person name="Mayer K.F.X."/>
            <person name="van de Peer Y."/>
            <person name="Weigel D."/>
            <person name="Grigoriev I.V."/>
        </authorList>
    </citation>
    <scope>NUCLEOTIDE SEQUENCE</scope>
    <source>
        <strain evidence="10">Nigerian</strain>
    </source>
</reference>
<keyword evidence="3 7" id="KW-0863">Zinc-finger</keyword>
<evidence type="ECO:0000259" key="9">
    <source>
        <dbReference type="PROSITE" id="PS50157"/>
    </source>
</evidence>
<dbReference type="InterPro" id="IPR036236">
    <property type="entry name" value="Znf_C2H2_sf"/>
</dbReference>
<keyword evidence="1" id="KW-0479">Metal-binding</keyword>
<dbReference type="AlphaFoldDB" id="A0A1B8XVC1"/>
<evidence type="ECO:0000256" key="8">
    <source>
        <dbReference type="SAM" id="MobiDB-lite"/>
    </source>
</evidence>
<feature type="compositionally biased region" description="Basic and acidic residues" evidence="8">
    <location>
        <begin position="53"/>
        <end position="63"/>
    </location>
</feature>
<feature type="region of interest" description="Disordered" evidence="8">
    <location>
        <begin position="77"/>
        <end position="335"/>
    </location>
</feature>
<feature type="compositionally biased region" description="Polar residues" evidence="8">
    <location>
        <begin position="91"/>
        <end position="101"/>
    </location>
</feature>
<dbReference type="InterPro" id="IPR013087">
    <property type="entry name" value="Znf_C2H2_type"/>
</dbReference>
<protein>
    <recommendedName>
        <fullName evidence="9">C2H2-type domain-containing protein</fullName>
    </recommendedName>
</protein>
<evidence type="ECO:0000256" key="7">
    <source>
        <dbReference type="PROSITE-ProRule" id="PRU00042"/>
    </source>
</evidence>
<feature type="compositionally biased region" description="Polar residues" evidence="8">
    <location>
        <begin position="304"/>
        <end position="314"/>
    </location>
</feature>
<evidence type="ECO:0000313" key="10">
    <source>
        <dbReference type="EMBL" id="OCA14614.1"/>
    </source>
</evidence>
<dbReference type="PANTHER" id="PTHR23235:SF160">
    <property type="entry name" value="GASTRULA ZINC FINGER PROTEIN XLCGF7.1-LIKE-RELATED"/>
    <property type="match status" value="1"/>
</dbReference>
<dbReference type="EMBL" id="KV461400">
    <property type="protein sequence ID" value="OCA14614.1"/>
    <property type="molecule type" value="Genomic_DNA"/>
</dbReference>
<dbReference type="Pfam" id="PF00096">
    <property type="entry name" value="zf-C2H2"/>
    <property type="match status" value="1"/>
</dbReference>
<feature type="compositionally biased region" description="Polar residues" evidence="8">
    <location>
        <begin position="162"/>
        <end position="172"/>
    </location>
</feature>
<dbReference type="FunFam" id="3.30.160.60:FF:002343">
    <property type="entry name" value="Zinc finger protein 33A"/>
    <property type="match status" value="1"/>
</dbReference>
<feature type="domain" description="C2H2-type" evidence="9">
    <location>
        <begin position="360"/>
        <end position="383"/>
    </location>
</feature>
<organism evidence="10">
    <name type="scientific">Xenopus tropicalis</name>
    <name type="common">Western clawed frog</name>
    <name type="synonym">Silurana tropicalis</name>
    <dbReference type="NCBI Taxonomy" id="8364"/>
    <lineage>
        <taxon>Eukaryota</taxon>
        <taxon>Metazoa</taxon>
        <taxon>Chordata</taxon>
        <taxon>Craniata</taxon>
        <taxon>Vertebrata</taxon>
        <taxon>Euteleostomi</taxon>
        <taxon>Amphibia</taxon>
        <taxon>Batrachia</taxon>
        <taxon>Anura</taxon>
        <taxon>Pipoidea</taxon>
        <taxon>Pipidae</taxon>
        <taxon>Xenopodinae</taxon>
        <taxon>Xenopus</taxon>
        <taxon>Silurana</taxon>
    </lineage>
</organism>
<dbReference type="Gene3D" id="3.30.160.60">
    <property type="entry name" value="Classic Zinc Finger"/>
    <property type="match status" value="6"/>
</dbReference>